<dbReference type="EMBL" id="CP004387">
    <property type="protein sequence ID" value="AJD47773.1"/>
    <property type="molecule type" value="Genomic_DNA"/>
</dbReference>
<dbReference type="HOGENOM" id="CLU_165437_0_0_6"/>
<sequence length="120" mass="13892">MTKDPGLEALLDLHGQTFVEDGGYWYKIEAWRVAPSTERPHGIRYNLTFHNKWNQRLFGFDNAHAVAEKAGGRFSGRRMVYDHRHLSPQDKGTPYGFSSAQQLLTDFFDEVNRFMQEVGQ</sequence>
<evidence type="ECO:0000313" key="2">
    <source>
        <dbReference type="Proteomes" id="UP000006764"/>
    </source>
</evidence>
<dbReference type="RefSeq" id="WP_008738872.1">
    <property type="nucleotide sequence ID" value="NZ_CP004387.1"/>
</dbReference>
<evidence type="ECO:0000313" key="1">
    <source>
        <dbReference type="EMBL" id="AJD47773.1"/>
    </source>
</evidence>
<gene>
    <name evidence="1" type="ORF">S7S_06785</name>
</gene>
<proteinExistence type="predicted"/>
<dbReference type="OrthoDB" id="7451512at2"/>
<dbReference type="Proteomes" id="UP000006764">
    <property type="component" value="Chromosome"/>
</dbReference>
<protein>
    <submittedName>
        <fullName evidence="1">Uncharacterized protein</fullName>
    </submittedName>
</protein>
<reference evidence="1 2" key="1">
    <citation type="journal article" date="2012" name="J. Bacteriol.">
        <title>Genome sequence of an alkane-degrading bacterium, Alcanivorax pacificus type strain W11-5, isolated from deep sea sediment.</title>
        <authorList>
            <person name="Lai Q."/>
            <person name="Shao Z."/>
        </authorList>
    </citation>
    <scope>NUCLEOTIDE SEQUENCE [LARGE SCALE GENOMIC DNA]</scope>
    <source>
        <strain evidence="1 2">W11-5</strain>
    </source>
</reference>
<dbReference type="Pfam" id="PF20126">
    <property type="entry name" value="TumE"/>
    <property type="match status" value="1"/>
</dbReference>
<dbReference type="AlphaFoldDB" id="A0A0B4XMK9"/>
<organism evidence="1 2">
    <name type="scientific">Isoalcanivorax pacificus W11-5</name>
    <dbReference type="NCBI Taxonomy" id="391936"/>
    <lineage>
        <taxon>Bacteria</taxon>
        <taxon>Pseudomonadati</taxon>
        <taxon>Pseudomonadota</taxon>
        <taxon>Gammaproteobacteria</taxon>
        <taxon>Oceanospirillales</taxon>
        <taxon>Alcanivoracaceae</taxon>
        <taxon>Isoalcanivorax</taxon>
    </lineage>
</organism>
<dbReference type="STRING" id="391936.S7S_06785"/>
<keyword evidence="2" id="KW-1185">Reference proteome</keyword>
<dbReference type="KEGG" id="apac:S7S_06785"/>
<name>A0A0B4XMK9_9GAMM</name>
<dbReference type="InterPro" id="IPR045397">
    <property type="entry name" value="TumE-like"/>
</dbReference>
<accession>A0A0B4XMK9</accession>